<protein>
    <submittedName>
        <fullName evidence="5">Transcriptional regulator, AraC family</fullName>
    </submittedName>
</protein>
<dbReference type="SUPFAM" id="SSF46689">
    <property type="entry name" value="Homeodomain-like"/>
    <property type="match status" value="1"/>
</dbReference>
<dbReference type="HOGENOM" id="CLU_000445_88_2_10"/>
<proteinExistence type="predicted"/>
<dbReference type="Pfam" id="PF12833">
    <property type="entry name" value="HTH_18"/>
    <property type="match status" value="1"/>
</dbReference>
<dbReference type="PANTHER" id="PTHR43280:SF32">
    <property type="entry name" value="TRANSCRIPTIONAL REGULATORY PROTEIN"/>
    <property type="match status" value="1"/>
</dbReference>
<dbReference type="InterPro" id="IPR018060">
    <property type="entry name" value="HTH_AraC"/>
</dbReference>
<organism evidence="5 6">
    <name type="scientific">Hallella multisaccharivorax DSM 17128</name>
    <dbReference type="NCBI Taxonomy" id="688246"/>
    <lineage>
        <taxon>Bacteria</taxon>
        <taxon>Pseudomonadati</taxon>
        <taxon>Bacteroidota</taxon>
        <taxon>Bacteroidia</taxon>
        <taxon>Bacteroidales</taxon>
        <taxon>Prevotellaceae</taxon>
        <taxon>Hallella</taxon>
    </lineage>
</organism>
<evidence type="ECO:0000313" key="6">
    <source>
        <dbReference type="Proteomes" id="UP000002772"/>
    </source>
</evidence>
<dbReference type="Proteomes" id="UP000002772">
    <property type="component" value="Unassembled WGS sequence"/>
</dbReference>
<dbReference type="PROSITE" id="PS01124">
    <property type="entry name" value="HTH_ARAC_FAMILY_2"/>
    <property type="match status" value="1"/>
</dbReference>
<sequence length="297" mass="33772">MGNLSLPELATRYRIHNIYGANIAYFSSKEGGKSDLRAMDDRICCYELNLILQGSARVEIAGKIHLLSPGSLMALTPFQPAKCCLAQDTIAEGLLIDRAFYDSIPTTDSDTDVSIPGLPSRFNTIYQLTESQKNELSGIFQQIQKAIHFMHLYKMEMIQSLLHICKLYISELPFKDNVLTPDFRHKENIYKIFLHLAEINFRKERQIQFYADKLGITTTYLSRVVKEISGNTVNDQLSRRVYHEACNLLKTTTMTMGEIAFDLGFKDQSAFTNFFKLHAHCSPKEYKKSSQEASGVV</sequence>
<keyword evidence="1" id="KW-0805">Transcription regulation</keyword>
<evidence type="ECO:0000313" key="5">
    <source>
        <dbReference type="EMBL" id="EGN56208.1"/>
    </source>
</evidence>
<evidence type="ECO:0000259" key="4">
    <source>
        <dbReference type="PROSITE" id="PS01124"/>
    </source>
</evidence>
<reference evidence="6" key="1">
    <citation type="journal article" date="2011" name="Stand. Genomic Sci.">
        <title>Non-contiguous finished genome sequence of the opportunistic oral pathogen Prevotella multisaccharivorax type strain (PPPA20).</title>
        <authorList>
            <person name="Pati A."/>
            <person name="Gronow S."/>
            <person name="Lu M."/>
            <person name="Lapidus A."/>
            <person name="Nolan M."/>
            <person name="Lucas S."/>
            <person name="Hammon N."/>
            <person name="Deshpande S."/>
            <person name="Cheng J.F."/>
            <person name="Tapia R."/>
            <person name="Han C."/>
            <person name="Goodwin L."/>
            <person name="Pitluck S."/>
            <person name="Liolios K."/>
            <person name="Pagani I."/>
            <person name="Mavromatis K."/>
            <person name="Mikhailova N."/>
            <person name="Huntemann M."/>
            <person name="Chen A."/>
            <person name="Palaniappan K."/>
            <person name="Land M."/>
            <person name="Hauser L."/>
            <person name="Detter J.C."/>
            <person name="Brambilla E.M."/>
            <person name="Rohde M."/>
            <person name="Goker M."/>
            <person name="Woyke T."/>
            <person name="Bristow J."/>
            <person name="Eisen J.A."/>
            <person name="Markowitz V."/>
            <person name="Hugenholtz P."/>
            <person name="Kyrpides N.C."/>
            <person name="Klenk H.P."/>
            <person name="Ivanova N."/>
        </authorList>
    </citation>
    <scope>NUCLEOTIDE SEQUENCE [LARGE SCALE GENOMIC DNA]</scope>
    <source>
        <strain evidence="6">DSM 17128</strain>
    </source>
</reference>
<dbReference type="InterPro" id="IPR037923">
    <property type="entry name" value="HTH-like"/>
</dbReference>
<dbReference type="Gene3D" id="1.10.10.60">
    <property type="entry name" value="Homeodomain-like"/>
    <property type="match status" value="1"/>
</dbReference>
<evidence type="ECO:0000256" key="2">
    <source>
        <dbReference type="ARBA" id="ARBA00023125"/>
    </source>
</evidence>
<dbReference type="STRING" id="688246.Premu_0746"/>
<dbReference type="OrthoDB" id="1007667at2"/>
<keyword evidence="2" id="KW-0238">DNA-binding</keyword>
<dbReference type="PANTHER" id="PTHR43280">
    <property type="entry name" value="ARAC-FAMILY TRANSCRIPTIONAL REGULATOR"/>
    <property type="match status" value="1"/>
</dbReference>
<dbReference type="GO" id="GO:0003700">
    <property type="term" value="F:DNA-binding transcription factor activity"/>
    <property type="evidence" value="ECO:0007669"/>
    <property type="project" value="InterPro"/>
</dbReference>
<dbReference type="EMBL" id="GL945017">
    <property type="protein sequence ID" value="EGN56208.1"/>
    <property type="molecule type" value="Genomic_DNA"/>
</dbReference>
<dbReference type="GO" id="GO:0043565">
    <property type="term" value="F:sequence-specific DNA binding"/>
    <property type="evidence" value="ECO:0007669"/>
    <property type="project" value="InterPro"/>
</dbReference>
<feature type="domain" description="HTH araC/xylS-type" evidence="4">
    <location>
        <begin position="191"/>
        <end position="289"/>
    </location>
</feature>
<dbReference type="SMART" id="SM00342">
    <property type="entry name" value="HTH_ARAC"/>
    <property type="match status" value="1"/>
</dbReference>
<dbReference type="AlphaFoldDB" id="F8N6J3"/>
<name>F8N6J3_9BACT</name>
<dbReference type="RefSeq" id="WP_007573197.1">
    <property type="nucleotide sequence ID" value="NZ_BPTS01000001.1"/>
</dbReference>
<accession>F8N6J3</accession>
<keyword evidence="3" id="KW-0804">Transcription</keyword>
<dbReference type="SUPFAM" id="SSF51215">
    <property type="entry name" value="Regulatory protein AraC"/>
    <property type="match status" value="1"/>
</dbReference>
<evidence type="ECO:0000256" key="1">
    <source>
        <dbReference type="ARBA" id="ARBA00023015"/>
    </source>
</evidence>
<keyword evidence="6" id="KW-1185">Reference proteome</keyword>
<evidence type="ECO:0000256" key="3">
    <source>
        <dbReference type="ARBA" id="ARBA00023163"/>
    </source>
</evidence>
<gene>
    <name evidence="5" type="ORF">Premu_0746</name>
</gene>
<dbReference type="InterPro" id="IPR009057">
    <property type="entry name" value="Homeodomain-like_sf"/>
</dbReference>
<dbReference type="eggNOG" id="COG2207">
    <property type="taxonomic scope" value="Bacteria"/>
</dbReference>